<dbReference type="Gene3D" id="2.60.40.1820">
    <property type="match status" value="1"/>
</dbReference>
<dbReference type="AlphaFoldDB" id="A0A2I0BGT1"/>
<evidence type="ECO:0000256" key="1">
    <source>
        <dbReference type="SAM" id="Phobius"/>
    </source>
</evidence>
<dbReference type="InterPro" id="IPR004864">
    <property type="entry name" value="LEA_2"/>
</dbReference>
<dbReference type="InterPro" id="IPR055301">
    <property type="entry name" value="Lea14-like_2"/>
</dbReference>
<dbReference type="Proteomes" id="UP000236161">
    <property type="component" value="Unassembled WGS sequence"/>
</dbReference>
<name>A0A2I0BGT1_9ASPA</name>
<evidence type="ECO:0000313" key="4">
    <source>
        <dbReference type="Proteomes" id="UP000236161"/>
    </source>
</evidence>
<organism evidence="3 4">
    <name type="scientific">Apostasia shenzhenica</name>
    <dbReference type="NCBI Taxonomy" id="1088818"/>
    <lineage>
        <taxon>Eukaryota</taxon>
        <taxon>Viridiplantae</taxon>
        <taxon>Streptophyta</taxon>
        <taxon>Embryophyta</taxon>
        <taxon>Tracheophyta</taxon>
        <taxon>Spermatophyta</taxon>
        <taxon>Magnoliopsida</taxon>
        <taxon>Liliopsida</taxon>
        <taxon>Asparagales</taxon>
        <taxon>Orchidaceae</taxon>
        <taxon>Apostasioideae</taxon>
        <taxon>Apostasia</taxon>
    </lineage>
</organism>
<dbReference type="EMBL" id="KZ451883">
    <property type="protein sequence ID" value="PKA66974.1"/>
    <property type="molecule type" value="Genomic_DNA"/>
</dbReference>
<dbReference type="OrthoDB" id="1929523at2759"/>
<keyword evidence="1" id="KW-0812">Transmembrane</keyword>
<dbReference type="Pfam" id="PF03168">
    <property type="entry name" value="LEA_2"/>
    <property type="match status" value="1"/>
</dbReference>
<evidence type="ECO:0000259" key="2">
    <source>
        <dbReference type="Pfam" id="PF03168"/>
    </source>
</evidence>
<keyword evidence="4" id="KW-1185">Reference proteome</keyword>
<gene>
    <name evidence="3" type="ORF">AXF42_Ash004464</name>
</gene>
<protein>
    <recommendedName>
        <fullName evidence="2">Late embryogenesis abundant protein LEA-2 subgroup domain-containing protein</fullName>
    </recommendedName>
</protein>
<dbReference type="SUPFAM" id="SSF117070">
    <property type="entry name" value="LEA14-like"/>
    <property type="match status" value="1"/>
</dbReference>
<feature type="transmembrane region" description="Helical" evidence="1">
    <location>
        <begin position="17"/>
        <end position="40"/>
    </location>
</feature>
<accession>A0A2I0BGT1</accession>
<sequence>MELGGEKYPTRHRCRRCALTSVAIILCIALLLVILGLTVFRIRSATTTVNAVNLNGLHAGIDIFHLNVDLNVTLDIDLTAHNPNVASFRYGEGSAELFYRGAQIGEAGIPPGEIDAGGSVRMNVTVTIFTDRLIGDPAAYTDLLAGSMVFQTSTMIPGRVTLLGFLKHDVVTYSSCDLTVDVGSRTVDHSECRYRTKI</sequence>
<reference evidence="3 4" key="1">
    <citation type="journal article" date="2017" name="Nature">
        <title>The Apostasia genome and the evolution of orchids.</title>
        <authorList>
            <person name="Zhang G.Q."/>
            <person name="Liu K.W."/>
            <person name="Li Z."/>
            <person name="Lohaus R."/>
            <person name="Hsiao Y.Y."/>
            <person name="Niu S.C."/>
            <person name="Wang J.Y."/>
            <person name="Lin Y.C."/>
            <person name="Xu Q."/>
            <person name="Chen L.J."/>
            <person name="Yoshida K."/>
            <person name="Fujiwara S."/>
            <person name="Wang Z.W."/>
            <person name="Zhang Y.Q."/>
            <person name="Mitsuda N."/>
            <person name="Wang M."/>
            <person name="Liu G.H."/>
            <person name="Pecoraro L."/>
            <person name="Huang H.X."/>
            <person name="Xiao X.J."/>
            <person name="Lin M."/>
            <person name="Wu X.Y."/>
            <person name="Wu W.L."/>
            <person name="Chen Y.Y."/>
            <person name="Chang S.B."/>
            <person name="Sakamoto S."/>
            <person name="Ohme-Takagi M."/>
            <person name="Yagi M."/>
            <person name="Zeng S.J."/>
            <person name="Shen C.Y."/>
            <person name="Yeh C.M."/>
            <person name="Luo Y.B."/>
            <person name="Tsai W.C."/>
            <person name="Van de Peer Y."/>
            <person name="Liu Z.J."/>
        </authorList>
    </citation>
    <scope>NUCLEOTIDE SEQUENCE [LARGE SCALE GENOMIC DNA]</scope>
    <source>
        <strain evidence="4">cv. Shenzhen</strain>
        <tissue evidence="3">Stem</tissue>
    </source>
</reference>
<keyword evidence="1" id="KW-0472">Membrane</keyword>
<keyword evidence="1" id="KW-1133">Transmembrane helix</keyword>
<evidence type="ECO:0000313" key="3">
    <source>
        <dbReference type="EMBL" id="PKA66974.1"/>
    </source>
</evidence>
<proteinExistence type="predicted"/>
<dbReference type="STRING" id="1088818.A0A2I0BGT1"/>
<feature type="domain" description="Late embryogenesis abundant protein LEA-2 subgroup" evidence="2">
    <location>
        <begin position="78"/>
        <end position="160"/>
    </location>
</feature>
<dbReference type="PANTHER" id="PTHR31852">
    <property type="entry name" value="LATE EMBRYOGENESIS ABUNDANT (LEA) HYDROXYPROLINE-RICH GLYCOPROTEIN FAMILY"/>
    <property type="match status" value="1"/>
</dbReference>